<sequence length="474" mass="49540">MNLQDYMRVIRKGWLFIVLFVLAGAGAGAAIAATATPQYRSTATMYVSVQASESPTAGELTSGNTYAQAKVKSYLDILTSASVLDKVIKNLNLTSTSKQLGSQLSATSPVGTVIIQLDATDSDPQMAANLANATANAFSSVVVQQLEKPTGGGNSLVRVQVIDPALPAAAPFSPQLSLNIALGAIVGLIFGMGAAFLRSALDTRVHGVHDVENVTDAPLLGGISFDPESAKHPLIVHSDPRNPRAEAFRSLRTNLRFVNAGSSNHCFVITSSIGAEGKSTTSANLALALAETGARTVLIDGDLRKPRLAEYMAIEGAVGLTDVLIGTVPLADVLQRWGTGELYVLPAGRIPPNPSELLGSQAMQDLITALNDQVDYVIIDAPPLLPVTDAAIISSMTAGAIVIAGSGKVKRTELARALNSLTGIKSNVVGVVLTMLPSKGPDAYNAERYGYYGAGPETEVSPSDAPIRKRRGRK</sequence>
<evidence type="ECO:0000256" key="4">
    <source>
        <dbReference type="ARBA" id="ARBA00022692"/>
    </source>
</evidence>
<keyword evidence="8 10" id="KW-0472">Membrane</keyword>
<keyword evidence="5" id="KW-0547">Nucleotide-binding</keyword>
<dbReference type="PANTHER" id="PTHR32309">
    <property type="entry name" value="TYROSINE-PROTEIN KINASE"/>
    <property type="match status" value="1"/>
</dbReference>
<dbReference type="InterPro" id="IPR033756">
    <property type="entry name" value="YlxH/NBP35"/>
</dbReference>
<dbReference type="PANTHER" id="PTHR32309:SF13">
    <property type="entry name" value="FERRIC ENTEROBACTIN TRANSPORT PROTEIN FEPE"/>
    <property type="match status" value="1"/>
</dbReference>
<feature type="region of interest" description="Disordered" evidence="9">
    <location>
        <begin position="454"/>
        <end position="474"/>
    </location>
</feature>
<keyword evidence="14" id="KW-1185">Reference proteome</keyword>
<dbReference type="InterPro" id="IPR050445">
    <property type="entry name" value="Bact_polysacc_biosynth/exp"/>
</dbReference>
<evidence type="ECO:0000256" key="7">
    <source>
        <dbReference type="ARBA" id="ARBA00022989"/>
    </source>
</evidence>
<feature type="transmembrane region" description="Helical" evidence="10">
    <location>
        <begin position="176"/>
        <end position="197"/>
    </location>
</feature>
<protein>
    <submittedName>
        <fullName evidence="13">Capsular exopolysaccharide synthesis family protein</fullName>
    </submittedName>
</protein>
<keyword evidence="3" id="KW-1003">Cell membrane</keyword>
<evidence type="ECO:0000313" key="14">
    <source>
        <dbReference type="Proteomes" id="UP000776164"/>
    </source>
</evidence>
<evidence type="ECO:0000256" key="9">
    <source>
        <dbReference type="SAM" id="MobiDB-lite"/>
    </source>
</evidence>
<comment type="subcellular location">
    <subcellularLocation>
        <location evidence="1">Cell membrane</location>
        <topology evidence="1">Multi-pass membrane protein</topology>
    </subcellularLocation>
</comment>
<organism evidence="13 14">
    <name type="scientific">Subtercola frigoramans</name>
    <dbReference type="NCBI Taxonomy" id="120298"/>
    <lineage>
        <taxon>Bacteria</taxon>
        <taxon>Bacillati</taxon>
        <taxon>Actinomycetota</taxon>
        <taxon>Actinomycetes</taxon>
        <taxon>Micrococcales</taxon>
        <taxon>Microbacteriaceae</taxon>
        <taxon>Subtercola</taxon>
    </lineage>
</organism>
<accession>A0ABS2L8T3</accession>
<dbReference type="InterPro" id="IPR005702">
    <property type="entry name" value="Wzc-like_C"/>
</dbReference>
<dbReference type="Pfam" id="PF13807">
    <property type="entry name" value="GNVR"/>
    <property type="match status" value="1"/>
</dbReference>
<keyword evidence="7 10" id="KW-1133">Transmembrane helix</keyword>
<comment type="similarity">
    <text evidence="2">Belongs to the CpsC/CapA family.</text>
</comment>
<keyword evidence="6" id="KW-0067">ATP-binding</keyword>
<evidence type="ECO:0000256" key="5">
    <source>
        <dbReference type="ARBA" id="ARBA00022741"/>
    </source>
</evidence>
<dbReference type="InterPro" id="IPR027417">
    <property type="entry name" value="P-loop_NTPase"/>
</dbReference>
<reference evidence="13 14" key="1">
    <citation type="submission" date="2021-01" db="EMBL/GenBank/DDBJ databases">
        <title>Sequencing the genomes of 1000 actinobacteria strains.</title>
        <authorList>
            <person name="Klenk H.-P."/>
        </authorList>
    </citation>
    <scope>NUCLEOTIDE SEQUENCE [LARGE SCALE GENOMIC DNA]</scope>
    <source>
        <strain evidence="13 14">DSM 13057</strain>
    </source>
</reference>
<dbReference type="RefSeq" id="WP_205110853.1">
    <property type="nucleotide sequence ID" value="NZ_BAAAHT010000014.1"/>
</dbReference>
<dbReference type="Gene3D" id="3.40.50.300">
    <property type="entry name" value="P-loop containing nucleotide triphosphate hydrolases"/>
    <property type="match status" value="1"/>
</dbReference>
<dbReference type="Pfam" id="PF02706">
    <property type="entry name" value="Wzz"/>
    <property type="match status" value="1"/>
</dbReference>
<evidence type="ECO:0000259" key="11">
    <source>
        <dbReference type="Pfam" id="PF02706"/>
    </source>
</evidence>
<keyword evidence="4 10" id="KW-0812">Transmembrane</keyword>
<dbReference type="SUPFAM" id="SSF52540">
    <property type="entry name" value="P-loop containing nucleoside triphosphate hydrolases"/>
    <property type="match status" value="1"/>
</dbReference>
<evidence type="ECO:0000256" key="8">
    <source>
        <dbReference type="ARBA" id="ARBA00023136"/>
    </source>
</evidence>
<evidence type="ECO:0000259" key="12">
    <source>
        <dbReference type="Pfam" id="PF13807"/>
    </source>
</evidence>
<dbReference type="Proteomes" id="UP000776164">
    <property type="component" value="Unassembled WGS sequence"/>
</dbReference>
<comment type="caution">
    <text evidence="13">The sequence shown here is derived from an EMBL/GenBank/DDBJ whole genome shotgun (WGS) entry which is preliminary data.</text>
</comment>
<evidence type="ECO:0000256" key="2">
    <source>
        <dbReference type="ARBA" id="ARBA00006683"/>
    </source>
</evidence>
<evidence type="ECO:0000256" key="1">
    <source>
        <dbReference type="ARBA" id="ARBA00004651"/>
    </source>
</evidence>
<name>A0ABS2L8T3_9MICO</name>
<dbReference type="InterPro" id="IPR003856">
    <property type="entry name" value="LPS_length_determ_N"/>
</dbReference>
<evidence type="ECO:0000256" key="6">
    <source>
        <dbReference type="ARBA" id="ARBA00022840"/>
    </source>
</evidence>
<evidence type="ECO:0000256" key="10">
    <source>
        <dbReference type="SAM" id="Phobius"/>
    </source>
</evidence>
<dbReference type="EMBL" id="JAFBBU010000001">
    <property type="protein sequence ID" value="MBM7473404.1"/>
    <property type="molecule type" value="Genomic_DNA"/>
</dbReference>
<feature type="domain" description="Polysaccharide chain length determinant N-terminal" evidence="11">
    <location>
        <begin position="2"/>
        <end position="91"/>
    </location>
</feature>
<evidence type="ECO:0000313" key="13">
    <source>
        <dbReference type="EMBL" id="MBM7473404.1"/>
    </source>
</evidence>
<dbReference type="CDD" id="cd05387">
    <property type="entry name" value="BY-kinase"/>
    <property type="match status" value="1"/>
</dbReference>
<gene>
    <name evidence="13" type="ORF">JOE66_003038</name>
</gene>
<dbReference type="InterPro" id="IPR032807">
    <property type="entry name" value="GNVR"/>
</dbReference>
<dbReference type="NCBIfam" id="TIGR01007">
    <property type="entry name" value="eps_fam"/>
    <property type="match status" value="1"/>
</dbReference>
<evidence type="ECO:0000256" key="3">
    <source>
        <dbReference type="ARBA" id="ARBA00022475"/>
    </source>
</evidence>
<feature type="domain" description="Tyrosine-protein kinase G-rich" evidence="12">
    <location>
        <begin position="158"/>
        <end position="200"/>
    </location>
</feature>
<proteinExistence type="inferred from homology"/>
<dbReference type="Pfam" id="PF10609">
    <property type="entry name" value="ParA"/>
    <property type="match status" value="1"/>
</dbReference>